<dbReference type="GO" id="GO:0001533">
    <property type="term" value="C:cornified envelope"/>
    <property type="evidence" value="ECO:0007669"/>
    <property type="project" value="UniProtKB-ARBA"/>
</dbReference>
<dbReference type="InterPro" id="IPR028435">
    <property type="entry name" value="Plakophilin/d_Catenin"/>
</dbReference>
<keyword evidence="9" id="KW-0597">Phosphoprotein</keyword>
<dbReference type="GO" id="GO:0022409">
    <property type="term" value="P:positive regulation of cell-cell adhesion"/>
    <property type="evidence" value="ECO:0007669"/>
    <property type="project" value="UniProtKB-ARBA"/>
</dbReference>
<dbReference type="SUPFAM" id="SSF48371">
    <property type="entry name" value="ARM repeat"/>
    <property type="match status" value="1"/>
</dbReference>
<evidence type="ECO:0000256" key="18">
    <source>
        <dbReference type="PROSITE-ProRule" id="PRU00259"/>
    </source>
</evidence>
<feature type="region of interest" description="Disordered" evidence="19">
    <location>
        <begin position="47"/>
        <end position="71"/>
    </location>
</feature>
<comment type="similarity">
    <text evidence="6">Belongs to the beta-catenin family.</text>
</comment>
<dbReference type="GO" id="GO:1905477">
    <property type="term" value="P:positive regulation of protein localization to membrane"/>
    <property type="evidence" value="ECO:0007669"/>
    <property type="project" value="UniProtKB-ARBA"/>
</dbReference>
<dbReference type="GO" id="GO:0003723">
    <property type="term" value="F:RNA binding"/>
    <property type="evidence" value="ECO:0007669"/>
    <property type="project" value="UniProtKB-KW"/>
</dbReference>
<dbReference type="PROSITE" id="PS50176">
    <property type="entry name" value="ARM_REPEAT"/>
    <property type="match status" value="3"/>
</dbReference>
<dbReference type="GO" id="GO:0048471">
    <property type="term" value="C:perinuclear region of cytoplasm"/>
    <property type="evidence" value="ECO:0007669"/>
    <property type="project" value="UniProtKB-SubCell"/>
</dbReference>
<feature type="region of interest" description="Disordered" evidence="19">
    <location>
        <begin position="768"/>
        <end position="787"/>
    </location>
</feature>
<keyword evidence="7" id="KW-1003">Cell membrane</keyword>
<keyword evidence="11" id="KW-0694">RNA-binding</keyword>
<evidence type="ECO:0000256" key="5">
    <source>
        <dbReference type="ARBA" id="ARBA00004568"/>
    </source>
</evidence>
<dbReference type="AlphaFoldDB" id="A0A4U1EZI5"/>
<dbReference type="GO" id="GO:0005912">
    <property type="term" value="C:adherens junction"/>
    <property type="evidence" value="ECO:0007669"/>
    <property type="project" value="TreeGrafter"/>
</dbReference>
<evidence type="ECO:0000256" key="9">
    <source>
        <dbReference type="ARBA" id="ARBA00022553"/>
    </source>
</evidence>
<feature type="compositionally biased region" description="Polar residues" evidence="19">
    <location>
        <begin position="55"/>
        <end position="68"/>
    </location>
</feature>
<evidence type="ECO:0000256" key="1">
    <source>
        <dbReference type="ARBA" id="ARBA00004123"/>
    </source>
</evidence>
<reference evidence="21" key="1">
    <citation type="journal article" date="2019" name="IScience">
        <title>Narwhal Genome Reveals Long-Term Low Genetic Diversity despite Current Large Abundance Size.</title>
        <authorList>
            <person name="Westbury M.V."/>
            <person name="Petersen B."/>
            <person name="Garde E."/>
            <person name="Heide-Jorgensen M.P."/>
            <person name="Lorenzen E.D."/>
        </authorList>
    </citation>
    <scope>NUCLEOTIDE SEQUENCE [LARGE SCALE GENOMIC DNA]</scope>
</reference>
<evidence type="ECO:0000256" key="3">
    <source>
        <dbReference type="ARBA" id="ARBA00004236"/>
    </source>
</evidence>
<dbReference type="GO" id="GO:0005634">
    <property type="term" value="C:nucleus"/>
    <property type="evidence" value="ECO:0007669"/>
    <property type="project" value="UniProtKB-SubCell"/>
</dbReference>
<dbReference type="GO" id="GO:0098609">
    <property type="term" value="P:cell-cell adhesion"/>
    <property type="evidence" value="ECO:0007669"/>
    <property type="project" value="InterPro"/>
</dbReference>
<evidence type="ECO:0000256" key="17">
    <source>
        <dbReference type="ARBA" id="ARBA00069717"/>
    </source>
</evidence>
<dbReference type="Proteomes" id="UP000308365">
    <property type="component" value="Unassembled WGS sequence"/>
</dbReference>
<evidence type="ECO:0000256" key="15">
    <source>
        <dbReference type="ARBA" id="ARBA00023136"/>
    </source>
</evidence>
<keyword evidence="13" id="KW-0965">Cell junction</keyword>
<feature type="repeat" description="ARM" evidence="18">
    <location>
        <begin position="378"/>
        <end position="405"/>
    </location>
</feature>
<evidence type="ECO:0000256" key="7">
    <source>
        <dbReference type="ARBA" id="ARBA00022475"/>
    </source>
</evidence>
<dbReference type="Gene3D" id="1.25.10.10">
    <property type="entry name" value="Leucine-rich Repeat Variant"/>
    <property type="match status" value="2"/>
</dbReference>
<keyword evidence="16" id="KW-0539">Nucleus</keyword>
<keyword evidence="12" id="KW-0130">Cell adhesion</keyword>
<sequence>MNHSPLKTALAYECFQDQDNSTLALPSDLKIKTGTSGQQRVQEQVMMTVKRQKPKTSQSSTPSHSNRGSMYDGLVDNYNSYGTTGRSSYYSKFQAGNGSWGYPIYNGTLKREADNRRFSSYSQMESWGRQYPRSSCIPPGVGSDICFMQKMKASRSEPDLYCDPRGTLRKGTLGNKGFKTAQNRYSIYSTCGGQKGVKKYPARPPSCTSKQDPVYVQPITCTKDQSFSHSRASSKICSEDVECSGLTIPKAVRCLTSPDKKCQAIGAYYIQHTCFQDESAKQQVSGLGGAWAGQPDPARELAPEEGLREFRLGCERAGGEVPPLLRVWPVTVTLHYLFLSAALGVSVGVKLLQVEGRQPSLTALPGAGRPVPQVYQLGGICKLVDLLRSSNQNVQQAAAGALRNLVFRSTTNKLETQRQSGIREAVNLLRSTSCTEIQKQLTGLLWNLSSTDELKEELISDALPVLADRVIIPFSGWCDGNSNVPQKAVDAEVFFNATGCLRNLSSAETGRKTMRNYTGLIDSLMAYIQKCVAAGRCDDKSVENCMCTLHNLCYRLDTEVPTRYRQLEHNARNACTEKSSPGCFSSKNGRMTNNNYDCPLPEEEPNPKGSGWLYHSNAIRTYLNLMGKSKKDATLEACAGALQNLTASKGLMSSGMSQLIGLKEKGLPHIAKLLQSGNSDVVRSGASLLSNMSRHPALHKVMGNQVLPEVTRLLSSHTGHTSNSEDILSSTCYTVRNLMASLPGMAKQHFSSDMVCNVINLCRSRSSRSLDRGVSGAPVSPPQQGFDRSMLGTLAGASSLRNFTSRI</sequence>
<proteinExistence type="inferred from homology"/>
<evidence type="ECO:0000256" key="19">
    <source>
        <dbReference type="SAM" id="MobiDB-lite"/>
    </source>
</evidence>
<feature type="repeat" description="ARM" evidence="18">
    <location>
        <begin position="665"/>
        <end position="693"/>
    </location>
</feature>
<accession>A0A4U1EZI5</accession>
<evidence type="ECO:0000256" key="2">
    <source>
        <dbReference type="ARBA" id="ARBA00004210"/>
    </source>
</evidence>
<dbReference type="GO" id="GO:0003677">
    <property type="term" value="F:DNA binding"/>
    <property type="evidence" value="ECO:0007669"/>
    <property type="project" value="UniProtKB-KW"/>
</dbReference>
<evidence type="ECO:0000256" key="6">
    <source>
        <dbReference type="ARBA" id="ARBA00005462"/>
    </source>
</evidence>
<evidence type="ECO:0000256" key="12">
    <source>
        <dbReference type="ARBA" id="ARBA00022889"/>
    </source>
</evidence>
<dbReference type="FunFam" id="1.25.10.10:FF:000135">
    <property type="entry name" value="Plakophilin 1"/>
    <property type="match status" value="1"/>
</dbReference>
<comment type="subcellular location">
    <subcellularLocation>
        <location evidence="5">Cell junction</location>
        <location evidence="5">Desmosome</location>
    </subcellularLocation>
    <subcellularLocation>
        <location evidence="3">Cell membrane</location>
    </subcellularLocation>
    <subcellularLocation>
        <location evidence="2">Cytoplasm</location>
        <location evidence="2">Stress granule</location>
    </subcellularLocation>
    <subcellularLocation>
        <location evidence="4">Cytoplasm</location>
        <location evidence="4">Perinuclear region</location>
    </subcellularLocation>
    <subcellularLocation>
        <location evidence="1">Nucleus</location>
    </subcellularLocation>
</comment>
<dbReference type="EMBL" id="RWIC01000557">
    <property type="protein sequence ID" value="TKC42309.1"/>
    <property type="molecule type" value="Genomic_DNA"/>
</dbReference>
<dbReference type="InterPro" id="IPR016024">
    <property type="entry name" value="ARM-type_fold"/>
</dbReference>
<dbReference type="GO" id="GO:0030057">
    <property type="term" value="C:desmosome"/>
    <property type="evidence" value="ECO:0007669"/>
    <property type="project" value="UniProtKB-SubCell"/>
</dbReference>
<evidence type="ECO:0000256" key="8">
    <source>
        <dbReference type="ARBA" id="ARBA00022490"/>
    </source>
</evidence>
<comment type="caution">
    <text evidence="20">The sequence shown here is derived from an EMBL/GenBank/DDBJ whole genome shotgun (WGS) entry which is preliminary data.</text>
</comment>
<evidence type="ECO:0000256" key="10">
    <source>
        <dbReference type="ARBA" id="ARBA00022737"/>
    </source>
</evidence>
<dbReference type="SMART" id="SM00185">
    <property type="entry name" value="ARM"/>
    <property type="match status" value="7"/>
</dbReference>
<dbReference type="PANTHER" id="PTHR10372">
    <property type="entry name" value="PLAKOPHILLIN-RELATED"/>
    <property type="match status" value="1"/>
</dbReference>
<evidence type="ECO:0000256" key="14">
    <source>
        <dbReference type="ARBA" id="ARBA00023125"/>
    </source>
</evidence>
<organism evidence="20 21">
    <name type="scientific">Monodon monoceros</name>
    <name type="common">Narwhal</name>
    <name type="synonym">Ceratodon monodon</name>
    <dbReference type="NCBI Taxonomy" id="40151"/>
    <lineage>
        <taxon>Eukaryota</taxon>
        <taxon>Metazoa</taxon>
        <taxon>Chordata</taxon>
        <taxon>Craniata</taxon>
        <taxon>Vertebrata</taxon>
        <taxon>Euteleostomi</taxon>
        <taxon>Mammalia</taxon>
        <taxon>Eutheria</taxon>
        <taxon>Laurasiatheria</taxon>
        <taxon>Artiodactyla</taxon>
        <taxon>Whippomorpha</taxon>
        <taxon>Cetacea</taxon>
        <taxon>Odontoceti</taxon>
        <taxon>Monodontidae</taxon>
        <taxon>Monodon</taxon>
    </lineage>
</organism>
<evidence type="ECO:0000256" key="4">
    <source>
        <dbReference type="ARBA" id="ARBA00004556"/>
    </source>
</evidence>
<keyword evidence="10" id="KW-0677">Repeat</keyword>
<feature type="repeat" description="ARM" evidence="18">
    <location>
        <begin position="420"/>
        <end position="463"/>
    </location>
</feature>
<evidence type="ECO:0000256" key="16">
    <source>
        <dbReference type="ARBA" id="ARBA00023242"/>
    </source>
</evidence>
<evidence type="ECO:0000256" key="11">
    <source>
        <dbReference type="ARBA" id="ARBA00022884"/>
    </source>
</evidence>
<dbReference type="Pfam" id="PF00514">
    <property type="entry name" value="Arm"/>
    <property type="match status" value="2"/>
</dbReference>
<gene>
    <name evidence="20" type="ORF">EI555_015410</name>
</gene>
<keyword evidence="15" id="KW-0472">Membrane</keyword>
<evidence type="ECO:0000313" key="21">
    <source>
        <dbReference type="Proteomes" id="UP000308365"/>
    </source>
</evidence>
<evidence type="ECO:0000313" key="20">
    <source>
        <dbReference type="EMBL" id="TKC42309.1"/>
    </source>
</evidence>
<evidence type="ECO:0000256" key="13">
    <source>
        <dbReference type="ARBA" id="ARBA00022949"/>
    </source>
</evidence>
<dbReference type="InterPro" id="IPR011989">
    <property type="entry name" value="ARM-like"/>
</dbReference>
<keyword evidence="14" id="KW-0238">DNA-binding</keyword>
<keyword evidence="8" id="KW-0963">Cytoplasm</keyword>
<dbReference type="InterPro" id="IPR000225">
    <property type="entry name" value="Armadillo"/>
</dbReference>
<dbReference type="GO" id="GO:0010494">
    <property type="term" value="C:cytoplasmic stress granule"/>
    <property type="evidence" value="ECO:0007669"/>
    <property type="project" value="UniProtKB-SubCell"/>
</dbReference>
<dbReference type="PANTHER" id="PTHR10372:SF3">
    <property type="entry name" value="PLAKOPHILIN-1"/>
    <property type="match status" value="1"/>
</dbReference>
<protein>
    <recommendedName>
        <fullName evidence="17">Plakophilin-1</fullName>
    </recommendedName>
</protein>
<name>A0A4U1EZI5_MONMO</name>